<evidence type="ECO:0000313" key="16">
    <source>
        <dbReference type="Proteomes" id="UP000830671"/>
    </source>
</evidence>
<evidence type="ECO:0000256" key="8">
    <source>
        <dbReference type="ARBA" id="ARBA00023167"/>
    </source>
</evidence>
<evidence type="ECO:0000256" key="10">
    <source>
        <dbReference type="ARBA" id="ARBA00052629"/>
    </source>
</evidence>
<keyword evidence="16" id="KW-1185">Reference proteome</keyword>
<dbReference type="InterPro" id="IPR019008">
    <property type="entry name" value="Beta_sandwich_EMC7"/>
</dbReference>
<dbReference type="SUPFAM" id="SSF53383">
    <property type="entry name" value="PLP-dependent transferases"/>
    <property type="match status" value="1"/>
</dbReference>
<keyword evidence="7" id="KW-0663">Pyridoxal phosphate</keyword>
<dbReference type="GO" id="GO:0019346">
    <property type="term" value="P:transsulfuration"/>
    <property type="evidence" value="ECO:0007669"/>
    <property type="project" value="InterPro"/>
</dbReference>
<reference evidence="15" key="1">
    <citation type="journal article" date="2021" name="Mol. Plant Microbe Interact.">
        <title>Complete Genome Sequence of the Plant-Pathogenic Fungus Colletotrichum lupini.</title>
        <authorList>
            <person name="Baroncelli R."/>
            <person name="Pensec F."/>
            <person name="Da Lio D."/>
            <person name="Boufleur T."/>
            <person name="Vicente I."/>
            <person name="Sarrocco S."/>
            <person name="Picot A."/>
            <person name="Baraldi E."/>
            <person name="Sukno S."/>
            <person name="Thon M."/>
            <person name="Le Floch G."/>
        </authorList>
    </citation>
    <scope>NUCLEOTIDE SEQUENCE</scope>
    <source>
        <strain evidence="15">IMI 504893</strain>
    </source>
</reference>
<dbReference type="PANTHER" id="PTHR43797">
    <property type="entry name" value="HOMOCYSTEINE/CYSTEINE SYNTHASE"/>
    <property type="match status" value="1"/>
</dbReference>
<dbReference type="InterPro" id="IPR015422">
    <property type="entry name" value="PyrdxlP-dep_Trfase_small"/>
</dbReference>
<keyword evidence="8" id="KW-0486">Methionine biosynthesis</keyword>
<dbReference type="Proteomes" id="UP000830671">
    <property type="component" value="Chromosome 1"/>
</dbReference>
<comment type="subcellular location">
    <subcellularLocation>
        <location evidence="2">Cytoplasm</location>
    </subcellularLocation>
</comment>
<evidence type="ECO:0000256" key="13">
    <source>
        <dbReference type="SAM" id="MobiDB-lite"/>
    </source>
</evidence>
<sequence>MAEELSKNFETLQLHAGMPSGEENNLPVAFGAEPDPTTNSRAVPIYATTSFTFNDSAHGARLFGLKEFGNIYSRIMNPTVDVFEKRIAALEGGVAALATSSGQAAQFIAINALAHAGDNIVSTSLLYGGTYNQFKVFLPRLGIHTKFVDGDRVEDIAAAIDDKTKAVYVESIGNPKYNVPDLEAIAKVAHEKGVPVIVDNTFGAGGYFIRPIDHGADIVVHSATKWIGGHGTTIGGVIVDSGKFKWDNGRFPQMTEPSDGYHGLKFWETFGPITFIIRARVEILRDLGASLNPFAAQQLIIGIETLSLRAERHAQNALALAKWLEASDYVSWVSYPGLESHPYHETAKKYLKRGFGGVLSFGVKGGGDAGSQVVDGFKLISNLANVGDSKTLAIHPWTTTHEQLSDEEKTSSGVSEDLIRISVGTEHIDDIIADFEQSFKNASSASTTGKPAPAAETKQDDAPLAPFDPAKSALPRPGFSRPTTPCPAQAMKDTYPGTPGTEDQKGKWMRVKNGRRDGIFSLRLSCVDTRKHMLPLQCDGDPAIWAADIPVLRIYNPANKPSESRGRRNVRDPDKVAPNWNGRGGMFTVSTTPRRAVDDHRFTPPTDSDWPREVRCIQRRLLSCSLTNITEILPRPLDKVSFRLPFVTPSLLACRSYFRIPSLAQEPPNGYSRSTPPHLAMRLLATLALAATSASAASLTLSIPSSQALPNPYTLPPSTHATLSSLGATFSAPLSVKNTFVFHNLTGGGGGSGSAGSSYLVDIHCATHAFAPLRLDVDAEGGLAAWETYRGNDWDNKGEAYAAKEFEGGAKGFEVRVLGQKNYFLERSKSELPELSALFTTRTSLPRYRIDRGAQKNADNPNLAVSILTILKNPMILLGLISMGIFLGMPYLMDNSTFKNPKPLPPFLDGKVILTRTVFLVDPEMRAEFEERQKSNPMNSLLGGGGGGGGDANPIANFDMAGFLAGTGSSSSKKEESSGSGASSGGAGGKKEKGVRSDAGEAEYNYTVAQDCYHGSYKTRGTAYGAS</sequence>
<comment type="pathway">
    <text evidence="11">Amino-acid biosynthesis; L-methionine biosynthesis via de novo pathway; L-homocysteine from O-acetyl-L-homoserine.</text>
</comment>
<dbReference type="PROSITE" id="PS00868">
    <property type="entry name" value="CYS_MET_METAB_PP"/>
    <property type="match status" value="1"/>
</dbReference>
<evidence type="ECO:0000256" key="11">
    <source>
        <dbReference type="ARBA" id="ARBA00060627"/>
    </source>
</evidence>
<comment type="similarity">
    <text evidence="3">Belongs to the trans-sulfuration enzymes family.</text>
</comment>
<proteinExistence type="inferred from homology"/>
<name>A0A9Q8W8K7_9PEZI</name>
<keyword evidence="5" id="KW-0028">Amino-acid biosynthesis</keyword>
<dbReference type="RefSeq" id="XP_049135697.1">
    <property type="nucleotide sequence ID" value="XM_049279740.1"/>
</dbReference>
<protein>
    <recommendedName>
        <fullName evidence="12">O-acetylhomoserine aminocarboxypropyltransferase</fullName>
        <ecNumber evidence="12">2.5.1.49</ecNumber>
    </recommendedName>
</protein>
<dbReference type="GO" id="GO:0005737">
    <property type="term" value="C:cytoplasm"/>
    <property type="evidence" value="ECO:0007669"/>
    <property type="project" value="UniProtKB-SubCell"/>
</dbReference>
<dbReference type="GO" id="GO:0071269">
    <property type="term" value="P:L-homocysteine biosynthetic process"/>
    <property type="evidence" value="ECO:0007669"/>
    <property type="project" value="TreeGrafter"/>
</dbReference>
<organism evidence="15 16">
    <name type="scientific">Colletotrichum lupini</name>
    <dbReference type="NCBI Taxonomy" id="145971"/>
    <lineage>
        <taxon>Eukaryota</taxon>
        <taxon>Fungi</taxon>
        <taxon>Dikarya</taxon>
        <taxon>Ascomycota</taxon>
        <taxon>Pezizomycotina</taxon>
        <taxon>Sordariomycetes</taxon>
        <taxon>Hypocreomycetidae</taxon>
        <taxon>Glomerellales</taxon>
        <taxon>Glomerellaceae</taxon>
        <taxon>Colletotrichum</taxon>
        <taxon>Colletotrichum acutatum species complex</taxon>
    </lineage>
</organism>
<evidence type="ECO:0000256" key="6">
    <source>
        <dbReference type="ARBA" id="ARBA00022679"/>
    </source>
</evidence>
<gene>
    <name evidence="15" type="ORF">CLUP02_00693</name>
</gene>
<evidence type="ECO:0000313" key="15">
    <source>
        <dbReference type="EMBL" id="UQC74046.1"/>
    </source>
</evidence>
<dbReference type="Pfam" id="PF01053">
    <property type="entry name" value="Cys_Met_Meta_PP"/>
    <property type="match status" value="1"/>
</dbReference>
<feature type="region of interest" description="Disordered" evidence="13">
    <location>
        <begin position="969"/>
        <end position="998"/>
    </location>
</feature>
<dbReference type="AlphaFoldDB" id="A0A9Q8W8K7"/>
<feature type="region of interest" description="Disordered" evidence="13">
    <location>
        <begin position="557"/>
        <end position="590"/>
    </location>
</feature>
<dbReference type="EC" id="2.5.1.49" evidence="12"/>
<dbReference type="InterPro" id="IPR015421">
    <property type="entry name" value="PyrdxlP-dep_Trfase_major"/>
</dbReference>
<evidence type="ECO:0000256" key="9">
    <source>
        <dbReference type="ARBA" id="ARBA00050655"/>
    </source>
</evidence>
<dbReference type="FunFam" id="3.90.1150.10:FF:000083">
    <property type="entry name" value="O-acetylhomoserine sulfhydrylase"/>
    <property type="match status" value="1"/>
</dbReference>
<dbReference type="NCBIfam" id="TIGR01326">
    <property type="entry name" value="OAH_OAS_sulfhy"/>
    <property type="match status" value="1"/>
</dbReference>
<evidence type="ECO:0000256" key="5">
    <source>
        <dbReference type="ARBA" id="ARBA00022605"/>
    </source>
</evidence>
<dbReference type="GO" id="GO:0003961">
    <property type="term" value="F:O-acetylhomoserine aminocarboxypropyltransferase activity"/>
    <property type="evidence" value="ECO:0007669"/>
    <property type="project" value="UniProtKB-EC"/>
</dbReference>
<evidence type="ECO:0000256" key="7">
    <source>
        <dbReference type="ARBA" id="ARBA00022898"/>
    </source>
</evidence>
<dbReference type="InterPro" id="IPR054542">
    <property type="entry name" value="Cys_met_metab_PP"/>
</dbReference>
<dbReference type="InterPro" id="IPR006235">
    <property type="entry name" value="OAc-hSer/O-AcSer_sulfhydrylase"/>
</dbReference>
<feature type="region of interest" description="Disordered" evidence="13">
    <location>
        <begin position="442"/>
        <end position="505"/>
    </location>
</feature>
<comment type="catalytic activity">
    <reaction evidence="10">
        <text>O-acetyl-L-homoserine + hydrogen sulfide = L-homocysteine + acetate</text>
        <dbReference type="Rhea" id="RHEA:27822"/>
        <dbReference type="ChEBI" id="CHEBI:29919"/>
        <dbReference type="ChEBI" id="CHEBI:30089"/>
        <dbReference type="ChEBI" id="CHEBI:57716"/>
        <dbReference type="ChEBI" id="CHEBI:58199"/>
        <dbReference type="EC" id="2.5.1.49"/>
    </reaction>
</comment>
<evidence type="ECO:0000259" key="14">
    <source>
        <dbReference type="Pfam" id="PF09430"/>
    </source>
</evidence>
<dbReference type="GeneID" id="73334750"/>
<accession>A0A9Q8W8K7</accession>
<dbReference type="GO" id="GO:0030170">
    <property type="term" value="F:pyridoxal phosphate binding"/>
    <property type="evidence" value="ECO:0007669"/>
    <property type="project" value="InterPro"/>
</dbReference>
<dbReference type="Gene3D" id="3.40.640.10">
    <property type="entry name" value="Type I PLP-dependent aspartate aminotransferase-like (Major domain)"/>
    <property type="match status" value="1"/>
</dbReference>
<evidence type="ECO:0000256" key="3">
    <source>
        <dbReference type="ARBA" id="ARBA00009077"/>
    </source>
</evidence>
<keyword evidence="4" id="KW-0963">Cytoplasm</keyword>
<evidence type="ECO:0000256" key="12">
    <source>
        <dbReference type="ARBA" id="ARBA00066529"/>
    </source>
</evidence>
<dbReference type="InterPro" id="IPR000277">
    <property type="entry name" value="Cys/Met-Metab_PyrdxlP-dep_enz"/>
</dbReference>
<evidence type="ECO:0000256" key="2">
    <source>
        <dbReference type="ARBA" id="ARBA00004496"/>
    </source>
</evidence>
<evidence type="ECO:0000256" key="4">
    <source>
        <dbReference type="ARBA" id="ARBA00022490"/>
    </source>
</evidence>
<dbReference type="InterPro" id="IPR015424">
    <property type="entry name" value="PyrdxlP-dep_Trfase"/>
</dbReference>
<feature type="compositionally biased region" description="Basic and acidic residues" evidence="13">
    <location>
        <begin position="989"/>
        <end position="998"/>
    </location>
</feature>
<dbReference type="GO" id="GO:0006535">
    <property type="term" value="P:cysteine biosynthetic process from serine"/>
    <property type="evidence" value="ECO:0007669"/>
    <property type="project" value="TreeGrafter"/>
</dbReference>
<comment type="catalytic activity">
    <reaction evidence="9">
        <text>O-acetyl-L-homoserine + methanethiol = L-methionine + acetate + H(+)</text>
        <dbReference type="Rhea" id="RHEA:10048"/>
        <dbReference type="ChEBI" id="CHEBI:15378"/>
        <dbReference type="ChEBI" id="CHEBI:16007"/>
        <dbReference type="ChEBI" id="CHEBI:30089"/>
        <dbReference type="ChEBI" id="CHEBI:57716"/>
        <dbReference type="ChEBI" id="CHEBI:57844"/>
        <dbReference type="EC" id="2.5.1.49"/>
    </reaction>
</comment>
<feature type="domain" description="ER membrane protein complex subunit 7 beta-sandwich" evidence="14">
    <location>
        <begin position="711"/>
        <end position="832"/>
    </location>
</feature>
<dbReference type="PANTHER" id="PTHR43797:SF2">
    <property type="entry name" value="HOMOCYSTEINE_CYSTEINE SYNTHASE"/>
    <property type="match status" value="1"/>
</dbReference>
<dbReference type="EMBL" id="CP019471">
    <property type="protein sequence ID" value="UQC74046.1"/>
    <property type="molecule type" value="Genomic_DNA"/>
</dbReference>
<evidence type="ECO:0000256" key="1">
    <source>
        <dbReference type="ARBA" id="ARBA00001933"/>
    </source>
</evidence>
<keyword evidence="6" id="KW-0808">Transferase</keyword>
<dbReference type="FunFam" id="3.40.640.10:FF:000035">
    <property type="entry name" value="O-succinylhomoserine sulfhydrylase"/>
    <property type="match status" value="1"/>
</dbReference>
<feature type="compositionally biased region" description="Basic and acidic residues" evidence="13">
    <location>
        <begin position="562"/>
        <end position="575"/>
    </location>
</feature>
<dbReference type="Pfam" id="PF09430">
    <property type="entry name" value="EMC7_beta-sandw"/>
    <property type="match status" value="1"/>
</dbReference>
<dbReference type="KEGG" id="clup:CLUP02_00693"/>
<dbReference type="GO" id="GO:0004124">
    <property type="term" value="F:cysteine synthase activity"/>
    <property type="evidence" value="ECO:0007669"/>
    <property type="project" value="TreeGrafter"/>
</dbReference>
<dbReference type="Gene3D" id="3.90.1150.10">
    <property type="entry name" value="Aspartate Aminotransferase, domain 1"/>
    <property type="match status" value="1"/>
</dbReference>
<dbReference type="CDD" id="cd00614">
    <property type="entry name" value="CGS_like"/>
    <property type="match status" value="1"/>
</dbReference>
<comment type="cofactor">
    <cofactor evidence="1">
        <name>pyridoxal 5'-phosphate</name>
        <dbReference type="ChEBI" id="CHEBI:597326"/>
    </cofactor>
</comment>